<dbReference type="InterPro" id="IPR001214">
    <property type="entry name" value="SET_dom"/>
</dbReference>
<keyword evidence="6" id="KW-0489">Methyltransferase</keyword>
<feature type="compositionally biased region" description="Basic and acidic residues" evidence="20">
    <location>
        <begin position="290"/>
        <end position="299"/>
    </location>
</feature>
<keyword evidence="10" id="KW-0677">Repeat</keyword>
<evidence type="ECO:0000256" key="2">
    <source>
        <dbReference type="ARBA" id="ARBA00004141"/>
    </source>
</evidence>
<keyword evidence="7" id="KW-0808">Transferase</keyword>
<feature type="chain" id="PRO_5046929989" description="[histone H3]-lysine(4) N-trimethyltransferase" evidence="21">
    <location>
        <begin position="17"/>
        <end position="1128"/>
    </location>
</feature>
<evidence type="ECO:0000256" key="14">
    <source>
        <dbReference type="ARBA" id="ARBA00023242"/>
    </source>
</evidence>
<feature type="compositionally biased region" description="Low complexity" evidence="20">
    <location>
        <begin position="714"/>
        <end position="727"/>
    </location>
</feature>
<feature type="compositionally biased region" description="Low complexity" evidence="20">
    <location>
        <begin position="738"/>
        <end position="756"/>
    </location>
</feature>
<dbReference type="SUPFAM" id="SSF103506">
    <property type="entry name" value="Mitochondrial carrier"/>
    <property type="match status" value="1"/>
</dbReference>
<feature type="repeat" description="Solcar" evidence="19">
    <location>
        <begin position="97"/>
        <end position="181"/>
    </location>
</feature>
<comment type="catalytic activity">
    <reaction evidence="16">
        <text>N(6)-methyl-L-lysyl(4)-[histone H3] + S-adenosyl-L-methionine = N(6),N(6)-dimethyl-L-lysyl(4)-[histone H3] + S-adenosyl-L-homocysteine + H(+)</text>
        <dbReference type="Rhea" id="RHEA:60268"/>
        <dbReference type="Rhea" id="RHEA-COMP:15540"/>
        <dbReference type="Rhea" id="RHEA-COMP:15543"/>
        <dbReference type="ChEBI" id="CHEBI:15378"/>
        <dbReference type="ChEBI" id="CHEBI:57856"/>
        <dbReference type="ChEBI" id="CHEBI:59789"/>
        <dbReference type="ChEBI" id="CHEBI:61929"/>
        <dbReference type="ChEBI" id="CHEBI:61976"/>
    </reaction>
</comment>
<evidence type="ECO:0000256" key="8">
    <source>
        <dbReference type="ARBA" id="ARBA00022691"/>
    </source>
</evidence>
<dbReference type="Proteomes" id="UP000825002">
    <property type="component" value="Unassembled WGS sequence"/>
</dbReference>
<evidence type="ECO:0000313" key="25">
    <source>
        <dbReference type="EMBL" id="KAG9509327.1"/>
    </source>
</evidence>
<feature type="region of interest" description="Disordered" evidence="20">
    <location>
        <begin position="273"/>
        <end position="300"/>
    </location>
</feature>
<keyword evidence="21" id="KW-0732">Signal</keyword>
<dbReference type="Gene3D" id="1.50.40.10">
    <property type="entry name" value="Mitochondrial carrier domain"/>
    <property type="match status" value="1"/>
</dbReference>
<dbReference type="InterPro" id="IPR012677">
    <property type="entry name" value="Nucleotide-bd_a/b_plait_sf"/>
</dbReference>
<evidence type="ECO:0000259" key="22">
    <source>
        <dbReference type="PROSITE" id="PS50102"/>
    </source>
</evidence>
<keyword evidence="8" id="KW-0949">S-adenosyl-L-methionine</keyword>
<dbReference type="PANTHER" id="PTHR45814:SF2">
    <property type="entry name" value="HISTONE-LYSINE N-METHYLTRANSFERASE SETD1"/>
    <property type="match status" value="1"/>
</dbReference>
<keyword evidence="11" id="KW-0156">Chromatin regulator</keyword>
<dbReference type="Pfam" id="PF00076">
    <property type="entry name" value="RRM_1"/>
    <property type="match status" value="1"/>
</dbReference>
<evidence type="ECO:0000256" key="9">
    <source>
        <dbReference type="ARBA" id="ARBA00022692"/>
    </source>
</evidence>
<evidence type="ECO:0000256" key="18">
    <source>
        <dbReference type="PROSITE-ProRule" id="PRU00176"/>
    </source>
</evidence>
<dbReference type="Pfam" id="PF00856">
    <property type="entry name" value="SET"/>
    <property type="match status" value="1"/>
</dbReference>
<feature type="repeat" description="Solcar" evidence="19">
    <location>
        <begin position="1"/>
        <end position="86"/>
    </location>
</feature>
<feature type="region of interest" description="Disordered" evidence="20">
    <location>
        <begin position="635"/>
        <end position="789"/>
    </location>
</feature>
<keyword evidence="5" id="KW-0813">Transport</keyword>
<dbReference type="Gene3D" id="3.30.70.330">
    <property type="match status" value="1"/>
</dbReference>
<comment type="catalytic activity">
    <reaction evidence="17">
        <text>N(6),N(6)-dimethyl-L-lysyl(4)-[histone H3] + S-adenosyl-L-methionine = N(6),N(6),N(6)-trimethyl-L-lysyl(4)-[histone H3] + S-adenosyl-L-homocysteine + H(+)</text>
        <dbReference type="Rhea" id="RHEA:60272"/>
        <dbReference type="Rhea" id="RHEA-COMP:15537"/>
        <dbReference type="Rhea" id="RHEA-COMP:15540"/>
        <dbReference type="ChEBI" id="CHEBI:15378"/>
        <dbReference type="ChEBI" id="CHEBI:57856"/>
        <dbReference type="ChEBI" id="CHEBI:59789"/>
        <dbReference type="ChEBI" id="CHEBI:61961"/>
        <dbReference type="ChEBI" id="CHEBI:61976"/>
    </reaction>
</comment>
<organism evidence="25 26">
    <name type="scientific">Fragariocoptes setiger</name>
    <dbReference type="NCBI Taxonomy" id="1670756"/>
    <lineage>
        <taxon>Eukaryota</taxon>
        <taxon>Metazoa</taxon>
        <taxon>Ecdysozoa</taxon>
        <taxon>Arthropoda</taxon>
        <taxon>Chelicerata</taxon>
        <taxon>Arachnida</taxon>
        <taxon>Acari</taxon>
        <taxon>Acariformes</taxon>
        <taxon>Trombidiformes</taxon>
        <taxon>Prostigmata</taxon>
        <taxon>Eupodina</taxon>
        <taxon>Eriophyoidea</taxon>
        <taxon>Phytoptidae</taxon>
        <taxon>Fragariocoptes</taxon>
    </lineage>
</organism>
<comment type="catalytic activity">
    <reaction evidence="15">
        <text>L-lysyl(4)-[histone H3] + 3 S-adenosyl-L-methionine = N(6),N(6),N(6)-trimethyl-L-lysyl(4)-[histone H3] + 3 S-adenosyl-L-homocysteine + 3 H(+)</text>
        <dbReference type="Rhea" id="RHEA:60260"/>
        <dbReference type="Rhea" id="RHEA-COMP:15537"/>
        <dbReference type="Rhea" id="RHEA-COMP:15547"/>
        <dbReference type="ChEBI" id="CHEBI:15378"/>
        <dbReference type="ChEBI" id="CHEBI:29969"/>
        <dbReference type="ChEBI" id="CHEBI:57856"/>
        <dbReference type="ChEBI" id="CHEBI:59789"/>
        <dbReference type="ChEBI" id="CHEBI:61961"/>
        <dbReference type="EC" id="2.1.1.354"/>
    </reaction>
</comment>
<evidence type="ECO:0000313" key="26">
    <source>
        <dbReference type="Proteomes" id="UP000825002"/>
    </source>
</evidence>
<evidence type="ECO:0000256" key="13">
    <source>
        <dbReference type="ARBA" id="ARBA00023136"/>
    </source>
</evidence>
<dbReference type="SMART" id="SM00360">
    <property type="entry name" value="RRM"/>
    <property type="match status" value="1"/>
</dbReference>
<evidence type="ECO:0000259" key="23">
    <source>
        <dbReference type="PROSITE" id="PS50280"/>
    </source>
</evidence>
<protein>
    <recommendedName>
        <fullName evidence="4">[histone H3]-lysine(4) N-trimethyltransferase</fullName>
        <ecNumber evidence="4">2.1.1.354</ecNumber>
    </recommendedName>
</protein>
<dbReference type="PROSITE" id="PS50868">
    <property type="entry name" value="POST_SET"/>
    <property type="match status" value="1"/>
</dbReference>
<keyword evidence="14" id="KW-0539">Nucleus</keyword>
<dbReference type="InterPro" id="IPR035979">
    <property type="entry name" value="RBD_domain_sf"/>
</dbReference>
<dbReference type="SUPFAM" id="SSF54928">
    <property type="entry name" value="RNA-binding domain, RBD"/>
    <property type="match status" value="1"/>
</dbReference>
<comment type="caution">
    <text evidence="25">The sequence shown here is derived from an EMBL/GenBank/DDBJ whole genome shotgun (WGS) entry which is preliminary data.</text>
</comment>
<comment type="subcellular location">
    <subcellularLocation>
        <location evidence="2">Membrane</location>
        <topology evidence="2">Multi-pass membrane protein</topology>
    </subcellularLocation>
    <subcellularLocation>
        <location evidence="1">Nucleus</location>
    </subcellularLocation>
</comment>
<dbReference type="Pfam" id="PF00153">
    <property type="entry name" value="Mito_carr"/>
    <property type="match status" value="3"/>
</dbReference>
<feature type="domain" description="Post-SET" evidence="24">
    <location>
        <begin position="1112"/>
        <end position="1128"/>
    </location>
</feature>
<evidence type="ECO:0000256" key="10">
    <source>
        <dbReference type="ARBA" id="ARBA00022737"/>
    </source>
</evidence>
<dbReference type="SMART" id="SM00317">
    <property type="entry name" value="SET"/>
    <property type="match status" value="1"/>
</dbReference>
<feature type="compositionally biased region" description="Basic and acidic residues" evidence="20">
    <location>
        <begin position="656"/>
        <end position="680"/>
    </location>
</feature>
<evidence type="ECO:0000256" key="1">
    <source>
        <dbReference type="ARBA" id="ARBA00004123"/>
    </source>
</evidence>
<accession>A0ABQ7S7D7</accession>
<keyword evidence="12 18" id="KW-0694">RNA-binding</keyword>
<dbReference type="Gene3D" id="2.170.270.10">
    <property type="entry name" value="SET domain"/>
    <property type="match status" value="1"/>
</dbReference>
<reference evidence="25 26" key="1">
    <citation type="submission" date="2020-10" db="EMBL/GenBank/DDBJ databases">
        <authorList>
            <person name="Klimov P.B."/>
            <person name="Dyachkov S.M."/>
            <person name="Chetverikov P.E."/>
        </authorList>
    </citation>
    <scope>NUCLEOTIDE SEQUENCE [LARGE SCALE GENOMIC DNA]</scope>
    <source>
        <strain evidence="25">BMOC 18-1129-001#AD2665</strain>
        <tissue evidence="25">Entire mites</tissue>
    </source>
</reference>
<evidence type="ECO:0000256" key="6">
    <source>
        <dbReference type="ARBA" id="ARBA00022603"/>
    </source>
</evidence>
<name>A0ABQ7S7D7_9ACAR</name>
<keyword evidence="13 19" id="KW-0472">Membrane</keyword>
<dbReference type="CDD" id="cd10518">
    <property type="entry name" value="SET_SETD1-like"/>
    <property type="match status" value="1"/>
</dbReference>
<dbReference type="EC" id="2.1.1.354" evidence="4"/>
<proteinExistence type="inferred from homology"/>
<evidence type="ECO:0000256" key="15">
    <source>
        <dbReference type="ARBA" id="ARBA00047571"/>
    </source>
</evidence>
<feature type="domain" description="RRM" evidence="22">
    <location>
        <begin position="350"/>
        <end position="428"/>
    </location>
</feature>
<evidence type="ECO:0000256" key="12">
    <source>
        <dbReference type="ARBA" id="ARBA00022884"/>
    </source>
</evidence>
<keyword evidence="26" id="KW-1185">Reference proteome</keyword>
<evidence type="ECO:0000259" key="24">
    <source>
        <dbReference type="PROSITE" id="PS50868"/>
    </source>
</evidence>
<feature type="repeat" description="Solcar" evidence="19">
    <location>
        <begin position="191"/>
        <end position="275"/>
    </location>
</feature>
<dbReference type="PROSITE" id="PS50920">
    <property type="entry name" value="SOLCAR"/>
    <property type="match status" value="3"/>
</dbReference>
<dbReference type="PROSITE" id="PS50102">
    <property type="entry name" value="RRM"/>
    <property type="match status" value="1"/>
</dbReference>
<comment type="similarity">
    <text evidence="3">Belongs to the mitochondrial carrier (TC 2.A.29) family.</text>
</comment>
<sequence length="1128" mass="128824">MILTSLLAGAIAGGVAKTTIAPLDRTKINFQIHEAQFSFKEAVKYLRHTYARYGFTALWRGNSATMVRIIPYAAIQYSSHEQFKKILHVDNNVNKKEHPWRSFLAGSLAGLLSSICTYPLDMARARMAVSKQEQVKLKDIFKVILKNETPSALFRGCLPSMLGIIPYAGTTFFTYETLKRLHFEYSGRNEPHNIERLTFGALAGLLGQSASYPLDVVRRRMQTSPHKLTMRDTIETVLKDRGGVKNFYKGLSLNWIKGPIAVMSIMPQHHPIPPKPKEPLKIPCGSPTKDPSRSIDDPRNVSNRYLKGVRASFVKRGDSPSWDRDKKGPSYLTVPMFMIDDNYVAEPPKLQVSIKNLNDNVDENFLLREIEKFGPICFLKVLHDPVTQSHLGLAKIQFEDVTAASNFVSKYNGKCVMGQTLEVFLDSRFSKINKIRDEKLKPTPKPKLYNPNHNQYTFPFTHNLQGYSTTAGDRSPPRPSLDSRIGFLLSQPNSILAEQCKQTQKSAFMNNYAPPTRISPPRHPEHESPRPCEPNPEKEPPQEVIENKPTPIFRLSEMDNIINETCKEFRQNAIDVLLKKLKKKFQNLAYEGIDQHAERHKQKKSAATTKTQPNAVSRFKELGTILNEWKPSYQGRRITSHQRSLSNPKKITKIYATRERKIDKPDPSELENNVRPEPMKRINRSAAIIEQKPQRKEGKIRRQKPIRTPDRSADSSSDDFFSSISEASADESDDSRSEVSSGPLPSDSLGSSLKSDTISRSHSTFDELPESEHSERKKQIANDTEETHLQSRCDLKTTMQESLPQEYEIAQSMLSLSSNLDVFDDRSIEEKESIIKSFLTEIDDEDYLFMKEIYEERATLEYYSKFKFDDSNVIRATMLTKRKKKPESEGNHPSWWRGCSRCDGFTREQHKQSNTNVWKGDDSTNYEDLTKAPIRSMIQQTKGSSRGDLRGDQRRFAVVHADDFTAETIQRFTSSSIQMRAKSLRFSRSLIHKWGLFACEKISSGQAVVEYVGEKIRPSLADHRERVYANSTSHDGSSYFFRVDLDIVIDATLKGNVARFINHSCNPNCIAKVIRHENGTNSIVIYAKQTIQEDEEITYDYKFPREEIPQDQKIQCNCRAPNCQKYLN</sequence>
<dbReference type="InterPro" id="IPR002067">
    <property type="entry name" value="MCP"/>
</dbReference>
<evidence type="ECO:0000256" key="21">
    <source>
        <dbReference type="SAM" id="SignalP"/>
    </source>
</evidence>
<evidence type="ECO:0000256" key="19">
    <source>
        <dbReference type="PROSITE-ProRule" id="PRU00282"/>
    </source>
</evidence>
<feature type="compositionally biased region" description="Basic and acidic residues" evidence="20">
    <location>
        <begin position="522"/>
        <end position="541"/>
    </location>
</feature>
<dbReference type="PROSITE" id="PS50280">
    <property type="entry name" value="SET"/>
    <property type="match status" value="1"/>
</dbReference>
<evidence type="ECO:0000256" key="17">
    <source>
        <dbReference type="ARBA" id="ARBA00049129"/>
    </source>
</evidence>
<evidence type="ECO:0000256" key="20">
    <source>
        <dbReference type="SAM" id="MobiDB-lite"/>
    </source>
</evidence>
<evidence type="ECO:0000256" key="7">
    <source>
        <dbReference type="ARBA" id="ARBA00022679"/>
    </source>
</evidence>
<dbReference type="InterPro" id="IPR046341">
    <property type="entry name" value="SET_dom_sf"/>
</dbReference>
<dbReference type="InterPro" id="IPR044570">
    <property type="entry name" value="Set1-like"/>
</dbReference>
<dbReference type="SUPFAM" id="SSF82199">
    <property type="entry name" value="SET domain"/>
    <property type="match status" value="1"/>
</dbReference>
<dbReference type="EMBL" id="JAIFTH010000536">
    <property type="protein sequence ID" value="KAG9509327.1"/>
    <property type="molecule type" value="Genomic_DNA"/>
</dbReference>
<feature type="signal peptide" evidence="21">
    <location>
        <begin position="1"/>
        <end position="16"/>
    </location>
</feature>
<dbReference type="InterPro" id="IPR018108">
    <property type="entry name" value="MCP_transmembrane"/>
</dbReference>
<dbReference type="InterPro" id="IPR003616">
    <property type="entry name" value="Post-SET_dom"/>
</dbReference>
<dbReference type="InterPro" id="IPR000504">
    <property type="entry name" value="RRM_dom"/>
</dbReference>
<evidence type="ECO:0000256" key="3">
    <source>
        <dbReference type="ARBA" id="ARBA00006375"/>
    </source>
</evidence>
<gene>
    <name evidence="25" type="primary">slc25a42</name>
    <name evidence="25" type="ORF">GZH46_02159</name>
</gene>
<feature type="domain" description="SET" evidence="23">
    <location>
        <begin position="982"/>
        <end position="1102"/>
    </location>
</feature>
<feature type="compositionally biased region" description="Basic and acidic residues" evidence="20">
    <location>
        <begin position="757"/>
        <end position="789"/>
    </location>
</feature>
<evidence type="ECO:0000256" key="11">
    <source>
        <dbReference type="ARBA" id="ARBA00022853"/>
    </source>
</evidence>
<feature type="region of interest" description="Disordered" evidence="20">
    <location>
        <begin position="511"/>
        <end position="545"/>
    </location>
</feature>
<dbReference type="InterPro" id="IPR023395">
    <property type="entry name" value="MCP_dom_sf"/>
</dbReference>
<evidence type="ECO:0000256" key="5">
    <source>
        <dbReference type="ARBA" id="ARBA00022448"/>
    </source>
</evidence>
<keyword evidence="9 19" id="KW-0812">Transmembrane</keyword>
<dbReference type="PANTHER" id="PTHR45814">
    <property type="entry name" value="HISTONE-LYSINE N-METHYLTRANSFERASE SETD1"/>
    <property type="match status" value="1"/>
</dbReference>
<evidence type="ECO:0000256" key="4">
    <source>
        <dbReference type="ARBA" id="ARBA00012182"/>
    </source>
</evidence>
<dbReference type="PRINTS" id="PR00926">
    <property type="entry name" value="MITOCARRIER"/>
</dbReference>
<evidence type="ECO:0000256" key="16">
    <source>
        <dbReference type="ARBA" id="ARBA00047583"/>
    </source>
</evidence>